<dbReference type="EnsemblPlants" id="ONIVA03G14940.1">
    <property type="protein sequence ID" value="ONIVA03G14940.1"/>
    <property type="gene ID" value="ONIVA03G14940"/>
</dbReference>
<dbReference type="Gramene" id="ONIVA03G14940.1">
    <property type="protein sequence ID" value="ONIVA03G14940.1"/>
    <property type="gene ID" value="ONIVA03G14940"/>
</dbReference>
<keyword evidence="2" id="KW-1185">Reference proteome</keyword>
<reference evidence="1" key="2">
    <citation type="submission" date="2018-04" db="EMBL/GenBank/DDBJ databases">
        <title>OnivRS2 (Oryza nivara Reference Sequence Version 2).</title>
        <authorList>
            <person name="Zhang J."/>
            <person name="Kudrna D."/>
            <person name="Lee S."/>
            <person name="Talag J."/>
            <person name="Rajasekar S."/>
            <person name="Welchert J."/>
            <person name="Hsing Y.-I."/>
            <person name="Wing R.A."/>
        </authorList>
    </citation>
    <scope>NUCLEOTIDE SEQUENCE [LARGE SCALE GENOMIC DNA]</scope>
    <source>
        <strain evidence="1">SL10</strain>
    </source>
</reference>
<proteinExistence type="predicted"/>
<accession>A0A0E0GL53</accession>
<sequence>MAGAAADGQTPAGHGLKSLLLCVGLRLFASDRSDNEACVLWVAPAAAIARNANSFVQLQTTLHQAVYPQAS</sequence>
<dbReference type="HOGENOM" id="CLU_2744331_0_0_1"/>
<evidence type="ECO:0000313" key="2">
    <source>
        <dbReference type="Proteomes" id="UP000006591"/>
    </source>
</evidence>
<organism evidence="1">
    <name type="scientific">Oryza nivara</name>
    <name type="common">Indian wild rice</name>
    <name type="synonym">Oryza sativa f. spontanea</name>
    <dbReference type="NCBI Taxonomy" id="4536"/>
    <lineage>
        <taxon>Eukaryota</taxon>
        <taxon>Viridiplantae</taxon>
        <taxon>Streptophyta</taxon>
        <taxon>Embryophyta</taxon>
        <taxon>Tracheophyta</taxon>
        <taxon>Spermatophyta</taxon>
        <taxon>Magnoliopsida</taxon>
        <taxon>Liliopsida</taxon>
        <taxon>Poales</taxon>
        <taxon>Poaceae</taxon>
        <taxon>BOP clade</taxon>
        <taxon>Oryzoideae</taxon>
        <taxon>Oryzeae</taxon>
        <taxon>Oryzinae</taxon>
        <taxon>Oryza</taxon>
    </lineage>
</organism>
<reference evidence="1" key="1">
    <citation type="submission" date="2015-04" db="UniProtKB">
        <authorList>
            <consortium name="EnsemblPlants"/>
        </authorList>
    </citation>
    <scope>IDENTIFICATION</scope>
    <source>
        <strain evidence="1">SL10</strain>
    </source>
</reference>
<evidence type="ECO:0000313" key="1">
    <source>
        <dbReference type="EnsemblPlants" id="ONIVA03G14940.1"/>
    </source>
</evidence>
<protein>
    <submittedName>
        <fullName evidence="1">Uncharacterized protein</fullName>
    </submittedName>
</protein>
<name>A0A0E0GL53_ORYNI</name>
<dbReference type="AlphaFoldDB" id="A0A0E0GL53"/>
<dbReference type="Proteomes" id="UP000006591">
    <property type="component" value="Chromosome 3"/>
</dbReference>